<dbReference type="PANTHER" id="PTHR43180:SF81">
    <property type="entry name" value="SHORT CHAIN ALCOHOL DEHYDROGENASE"/>
    <property type="match status" value="1"/>
</dbReference>
<keyword evidence="2" id="KW-0560">Oxidoreductase</keyword>
<dbReference type="Proteomes" id="UP001154282">
    <property type="component" value="Unassembled WGS sequence"/>
</dbReference>
<comment type="similarity">
    <text evidence="1">Belongs to the short-chain dehydrogenases/reductases (SDR) family.</text>
</comment>
<dbReference type="GO" id="GO:0016491">
    <property type="term" value="F:oxidoreductase activity"/>
    <property type="evidence" value="ECO:0007669"/>
    <property type="project" value="UniProtKB-KW"/>
</dbReference>
<dbReference type="PRINTS" id="PR00081">
    <property type="entry name" value="GDHRDH"/>
</dbReference>
<reference evidence="3" key="1">
    <citation type="submission" date="2022-08" db="EMBL/GenBank/DDBJ databases">
        <authorList>
            <person name="Gutierrez-Valencia J."/>
        </authorList>
    </citation>
    <scope>NUCLEOTIDE SEQUENCE</scope>
</reference>
<evidence type="ECO:0000313" key="4">
    <source>
        <dbReference type="Proteomes" id="UP001154282"/>
    </source>
</evidence>
<dbReference type="SUPFAM" id="SSF51735">
    <property type="entry name" value="NAD(P)-binding Rossmann-fold domains"/>
    <property type="match status" value="1"/>
</dbReference>
<dbReference type="InterPro" id="IPR002347">
    <property type="entry name" value="SDR_fam"/>
</dbReference>
<dbReference type="Gene3D" id="3.40.50.720">
    <property type="entry name" value="NAD(P)-binding Rossmann-like Domain"/>
    <property type="match status" value="1"/>
</dbReference>
<gene>
    <name evidence="3" type="ORF">LITE_LOCUS26954</name>
</gene>
<organism evidence="3 4">
    <name type="scientific">Linum tenue</name>
    <dbReference type="NCBI Taxonomy" id="586396"/>
    <lineage>
        <taxon>Eukaryota</taxon>
        <taxon>Viridiplantae</taxon>
        <taxon>Streptophyta</taxon>
        <taxon>Embryophyta</taxon>
        <taxon>Tracheophyta</taxon>
        <taxon>Spermatophyta</taxon>
        <taxon>Magnoliopsida</taxon>
        <taxon>eudicotyledons</taxon>
        <taxon>Gunneridae</taxon>
        <taxon>Pentapetalae</taxon>
        <taxon>rosids</taxon>
        <taxon>fabids</taxon>
        <taxon>Malpighiales</taxon>
        <taxon>Linaceae</taxon>
        <taxon>Linum</taxon>
    </lineage>
</organism>
<dbReference type="FunFam" id="3.40.50.720:FF:000084">
    <property type="entry name" value="Short-chain dehydrogenase reductase"/>
    <property type="match status" value="1"/>
</dbReference>
<dbReference type="PRINTS" id="PR00080">
    <property type="entry name" value="SDRFAMILY"/>
</dbReference>
<keyword evidence="4" id="KW-1185">Reference proteome</keyword>
<dbReference type="Pfam" id="PF13561">
    <property type="entry name" value="adh_short_C2"/>
    <property type="match status" value="1"/>
</dbReference>
<sequence length="273" mass="27836">MKGSSLLNPIAQRLQGKVAFITGGASGIGAATARLFARHGAKVVIADLQSDLGRSVAEEISSEVSTPNAVTYSRCDITSDPDVGAAVDAAVSAHGKLDVMFSNAGIPGKDNMLMSIATLDPTELARVFAVNVFGGFYAAKHAARVMVPNGTGNIIFTASSVAATHGISSHPYSASKAAVVGLMKNLTVELGQHGIRVNSISPCGMATPFGFAASGITDPKFIEEVVSAKVGLKGAVCRVDDVAEAALYLASGESKYVSGLDVLIDGGHSLKSA</sequence>
<dbReference type="InterPro" id="IPR036291">
    <property type="entry name" value="NAD(P)-bd_dom_sf"/>
</dbReference>
<dbReference type="PANTHER" id="PTHR43180">
    <property type="entry name" value="3-OXOACYL-(ACYL-CARRIER-PROTEIN) REDUCTASE (AFU_ORTHOLOGUE AFUA_6G11210)"/>
    <property type="match status" value="1"/>
</dbReference>
<comment type="caution">
    <text evidence="3">The sequence shown here is derived from an EMBL/GenBank/DDBJ whole genome shotgun (WGS) entry which is preliminary data.</text>
</comment>
<accession>A0AAV0M4H2</accession>
<dbReference type="EMBL" id="CAMGYJ010000007">
    <property type="protein sequence ID" value="CAI0441642.1"/>
    <property type="molecule type" value="Genomic_DNA"/>
</dbReference>
<evidence type="ECO:0000256" key="1">
    <source>
        <dbReference type="ARBA" id="ARBA00006484"/>
    </source>
</evidence>
<name>A0AAV0M4H2_9ROSI</name>
<evidence type="ECO:0000313" key="3">
    <source>
        <dbReference type="EMBL" id="CAI0441642.1"/>
    </source>
</evidence>
<evidence type="ECO:0000256" key="2">
    <source>
        <dbReference type="ARBA" id="ARBA00023002"/>
    </source>
</evidence>
<dbReference type="AlphaFoldDB" id="A0AAV0M4H2"/>
<proteinExistence type="inferred from homology"/>
<protein>
    <submittedName>
        <fullName evidence="3">Uncharacterized protein</fullName>
    </submittedName>
</protein>